<gene>
    <name evidence="2" type="ORF">H6F41_01215</name>
</gene>
<comment type="caution">
    <text evidence="2">The sequence shown here is derived from an EMBL/GenBank/DDBJ whole genome shotgun (WGS) entry which is preliminary data.</text>
</comment>
<evidence type="ECO:0000313" key="3">
    <source>
        <dbReference type="Proteomes" id="UP000642094"/>
    </source>
</evidence>
<dbReference type="EMBL" id="JACJQB010000001">
    <property type="protein sequence ID" value="MBD2186761.1"/>
    <property type="molecule type" value="Genomic_DNA"/>
</dbReference>
<organism evidence="2 3">
    <name type="scientific">Pseudanabaena mucicola FACHB-723</name>
    <dbReference type="NCBI Taxonomy" id="2692860"/>
    <lineage>
        <taxon>Bacteria</taxon>
        <taxon>Bacillati</taxon>
        <taxon>Cyanobacteriota</taxon>
        <taxon>Cyanophyceae</taxon>
        <taxon>Pseudanabaenales</taxon>
        <taxon>Pseudanabaenaceae</taxon>
        <taxon>Pseudanabaena</taxon>
    </lineage>
</organism>
<reference evidence="2 3" key="1">
    <citation type="journal article" date="2020" name="ISME J.">
        <title>Comparative genomics reveals insights into cyanobacterial evolution and habitat adaptation.</title>
        <authorList>
            <person name="Chen M.Y."/>
            <person name="Teng W.K."/>
            <person name="Zhao L."/>
            <person name="Hu C.X."/>
            <person name="Zhou Y.K."/>
            <person name="Han B.P."/>
            <person name="Song L.R."/>
            <person name="Shu W.S."/>
        </authorList>
    </citation>
    <scope>NUCLEOTIDE SEQUENCE [LARGE SCALE GENOMIC DNA]</scope>
    <source>
        <strain evidence="2 3">FACHB-723</strain>
    </source>
</reference>
<dbReference type="RefSeq" id="WP_190401633.1">
    <property type="nucleotide sequence ID" value="NZ_JACJQB010000001.1"/>
</dbReference>
<proteinExistence type="predicted"/>
<protein>
    <recommendedName>
        <fullName evidence="4">Sodium:proton antiporter</fullName>
    </recommendedName>
</protein>
<feature type="transmembrane region" description="Helical" evidence="1">
    <location>
        <begin position="12"/>
        <end position="29"/>
    </location>
</feature>
<keyword evidence="3" id="KW-1185">Reference proteome</keyword>
<accession>A0ABR7ZS48</accession>
<keyword evidence="1" id="KW-0472">Membrane</keyword>
<dbReference type="Proteomes" id="UP000642094">
    <property type="component" value="Unassembled WGS sequence"/>
</dbReference>
<evidence type="ECO:0008006" key="4">
    <source>
        <dbReference type="Google" id="ProtNLM"/>
    </source>
</evidence>
<sequence>MDSIMSGRFEDWLLLVAAIIVAMIIFASLEKIAKSLLIPLAVVAIALIVAKVGFGITPNYLWHESIHILRRLSSRFL</sequence>
<evidence type="ECO:0000256" key="1">
    <source>
        <dbReference type="SAM" id="Phobius"/>
    </source>
</evidence>
<keyword evidence="1" id="KW-0812">Transmembrane</keyword>
<name>A0ABR7ZS48_9CYAN</name>
<keyword evidence="1" id="KW-1133">Transmembrane helix</keyword>
<feature type="transmembrane region" description="Helical" evidence="1">
    <location>
        <begin position="36"/>
        <end position="56"/>
    </location>
</feature>
<evidence type="ECO:0000313" key="2">
    <source>
        <dbReference type="EMBL" id="MBD2186761.1"/>
    </source>
</evidence>